<dbReference type="GO" id="GO:0003917">
    <property type="term" value="F:DNA topoisomerase type I (single strand cut, ATP-independent) activity"/>
    <property type="evidence" value="ECO:0007669"/>
    <property type="project" value="InterPro"/>
</dbReference>
<organism evidence="4 5">
    <name type="scientific">Chondromyces apiculatus DSM 436</name>
    <dbReference type="NCBI Taxonomy" id="1192034"/>
    <lineage>
        <taxon>Bacteria</taxon>
        <taxon>Pseudomonadati</taxon>
        <taxon>Myxococcota</taxon>
        <taxon>Polyangia</taxon>
        <taxon>Polyangiales</taxon>
        <taxon>Polyangiaceae</taxon>
        <taxon>Chondromyces</taxon>
    </lineage>
</organism>
<feature type="region of interest" description="Disordered" evidence="1">
    <location>
        <begin position="373"/>
        <end position="419"/>
    </location>
</feature>
<dbReference type="AlphaFoldDB" id="A0A017SVH7"/>
<dbReference type="InterPro" id="IPR011010">
    <property type="entry name" value="DNA_brk_join_enz"/>
</dbReference>
<dbReference type="Pfam" id="PF01028">
    <property type="entry name" value="Topoisom_I"/>
    <property type="match status" value="1"/>
</dbReference>
<accession>A0A017SVH7</accession>
<comment type="caution">
    <text evidence="4">The sequence shown here is derived from an EMBL/GenBank/DDBJ whole genome shotgun (WGS) entry which is preliminary data.</text>
</comment>
<reference evidence="4 5" key="1">
    <citation type="submission" date="2013-05" db="EMBL/GenBank/DDBJ databases">
        <title>Genome assembly of Chondromyces apiculatus DSM 436.</title>
        <authorList>
            <person name="Sharma G."/>
            <person name="Khatri I."/>
            <person name="Kaur C."/>
            <person name="Mayilraj S."/>
            <person name="Subramanian S."/>
        </authorList>
    </citation>
    <scope>NUCLEOTIDE SEQUENCE [LARGE SCALE GENOMIC DNA]</scope>
    <source>
        <strain evidence="4 5">DSM 436</strain>
    </source>
</reference>
<name>A0A017SVH7_9BACT</name>
<dbReference type="GO" id="GO:0006265">
    <property type="term" value="P:DNA topological change"/>
    <property type="evidence" value="ECO:0007669"/>
    <property type="project" value="InterPro"/>
</dbReference>
<evidence type="ECO:0000259" key="3">
    <source>
        <dbReference type="Pfam" id="PF21338"/>
    </source>
</evidence>
<dbReference type="eggNOG" id="COG3569">
    <property type="taxonomic scope" value="Bacteria"/>
</dbReference>
<dbReference type="EMBL" id="ASRX01000093">
    <property type="protein sequence ID" value="EYF00969.1"/>
    <property type="molecule type" value="Genomic_DNA"/>
</dbReference>
<dbReference type="STRING" id="1192034.CAP_8837"/>
<evidence type="ECO:0000313" key="5">
    <source>
        <dbReference type="Proteomes" id="UP000019678"/>
    </source>
</evidence>
<dbReference type="Proteomes" id="UP000019678">
    <property type="component" value="Unassembled WGS sequence"/>
</dbReference>
<dbReference type="PROSITE" id="PS52038">
    <property type="entry name" value="TOPO_IB_2"/>
    <property type="match status" value="1"/>
</dbReference>
<dbReference type="Pfam" id="PF21338">
    <property type="entry name" value="Top1B_N_bact"/>
    <property type="match status" value="1"/>
</dbReference>
<dbReference type="GO" id="GO:0003677">
    <property type="term" value="F:DNA binding"/>
    <property type="evidence" value="ECO:0007669"/>
    <property type="project" value="InterPro"/>
</dbReference>
<dbReference type="InterPro" id="IPR049331">
    <property type="entry name" value="Top1B_N_bact"/>
</dbReference>
<dbReference type="Gene3D" id="1.10.132.120">
    <property type="match status" value="1"/>
</dbReference>
<dbReference type="SUPFAM" id="SSF55869">
    <property type="entry name" value="DNA topoisomerase I domain"/>
    <property type="match status" value="1"/>
</dbReference>
<gene>
    <name evidence="4" type="ORF">CAP_8837</name>
</gene>
<dbReference type="InterPro" id="IPR014711">
    <property type="entry name" value="TopoI_cat_a-hlx-sub_euk"/>
</dbReference>
<dbReference type="CDD" id="cd00659">
    <property type="entry name" value="Topo_IB_C"/>
    <property type="match status" value="1"/>
</dbReference>
<dbReference type="Gene3D" id="3.90.15.10">
    <property type="entry name" value="Topoisomerase I, Chain A, domain 3"/>
    <property type="match status" value="1"/>
</dbReference>
<proteinExistence type="predicted"/>
<protein>
    <submittedName>
        <fullName evidence="4">Uncharacterized protein</fullName>
    </submittedName>
</protein>
<evidence type="ECO:0000256" key="1">
    <source>
        <dbReference type="SAM" id="MobiDB-lite"/>
    </source>
</evidence>
<dbReference type="InterPro" id="IPR035447">
    <property type="entry name" value="DNA_topo_I_N_sf"/>
</dbReference>
<dbReference type="SUPFAM" id="SSF56349">
    <property type="entry name" value="DNA breaking-rejoining enzymes"/>
    <property type="match status" value="1"/>
</dbReference>
<dbReference type="InterPro" id="IPR013500">
    <property type="entry name" value="TopoI_cat_euk"/>
</dbReference>
<keyword evidence="5" id="KW-1185">Reference proteome</keyword>
<feature type="domain" description="DNA topoisomerase I catalytic core eukaryotic-type" evidence="2">
    <location>
        <begin position="92"/>
        <end position="295"/>
    </location>
</feature>
<dbReference type="Gene3D" id="3.30.66.10">
    <property type="entry name" value="DNA topoisomerase I domain"/>
    <property type="match status" value="1"/>
</dbReference>
<feature type="domain" description="DNA topoisomerase IB N-terminal" evidence="3">
    <location>
        <begin position="32"/>
        <end position="80"/>
    </location>
</feature>
<evidence type="ECO:0000259" key="2">
    <source>
        <dbReference type="Pfam" id="PF01028"/>
    </source>
</evidence>
<evidence type="ECO:0000313" key="4">
    <source>
        <dbReference type="EMBL" id="EYF00969.1"/>
    </source>
</evidence>
<sequence>MQVLPVASAEEAGLRYVTDTIDGIRRMRAGKGFYYLGVGGKPVKDPAEMARIQALGIPPAWTEVWICPFKDGHLQATGRDARGRKQYRYHARFREVRDETKYHRLLAFAQALPGIRRRLEEDLARPGLCRERVLATVVKLLETTLIRVGNDEYARSNASFGLTTLRDEHVEVKGPELRFAFRGKSGKEHTIGLRDARLARIVKRCQDLPGEELFQYVDEAGEQHGIHSGDVNQYLREISGQEFTAKDFRTWAGTVLAAQELARVGPASTVRDVKRNVVEAIDAVAARLGNTRAVCRRCYIHPILLEVYAEGTLKGPEGKVEVTRAVMEVENALPPHEVWVVELLQTRIAGAAGKPSLEEQLLKSVKVTKVAEDGRARRGTARTQAARKGAVRKGKPRGAPGRPRPPGGKPRGAGASLRS</sequence>